<evidence type="ECO:0000256" key="10">
    <source>
        <dbReference type="ARBA" id="ARBA00022777"/>
    </source>
</evidence>
<evidence type="ECO:0000256" key="3">
    <source>
        <dbReference type="ARBA" id="ARBA00012438"/>
    </source>
</evidence>
<dbReference type="EC" id="2.7.13.3" evidence="3"/>
<dbReference type="InterPro" id="IPR003594">
    <property type="entry name" value="HATPase_dom"/>
</dbReference>
<evidence type="ECO:0000256" key="13">
    <source>
        <dbReference type="ARBA" id="ARBA00023012"/>
    </source>
</evidence>
<dbReference type="Pfam" id="PF02518">
    <property type="entry name" value="HATPase_c"/>
    <property type="match status" value="1"/>
</dbReference>
<dbReference type="SMART" id="SM00304">
    <property type="entry name" value="HAMP"/>
    <property type="match status" value="1"/>
</dbReference>
<dbReference type="PANTHER" id="PTHR44936:SF5">
    <property type="entry name" value="SENSOR HISTIDINE KINASE ENVZ"/>
    <property type="match status" value="1"/>
</dbReference>
<evidence type="ECO:0000256" key="11">
    <source>
        <dbReference type="ARBA" id="ARBA00022840"/>
    </source>
</evidence>
<protein>
    <recommendedName>
        <fullName evidence="3">histidine kinase</fullName>
        <ecNumber evidence="3">2.7.13.3</ecNumber>
    </recommendedName>
</protein>
<dbReference type="SMART" id="SM00388">
    <property type="entry name" value="HisKA"/>
    <property type="match status" value="1"/>
</dbReference>
<evidence type="ECO:0000256" key="8">
    <source>
        <dbReference type="ARBA" id="ARBA00022692"/>
    </source>
</evidence>
<dbReference type="Gene3D" id="6.10.340.10">
    <property type="match status" value="1"/>
</dbReference>
<evidence type="ECO:0000256" key="4">
    <source>
        <dbReference type="ARBA" id="ARBA00022475"/>
    </source>
</evidence>
<reference evidence="18 19" key="1">
    <citation type="submission" date="2016-01" db="EMBL/GenBank/DDBJ databases">
        <title>High potential of lignocellulose degradation of a new Verrucomicrobia species.</title>
        <authorList>
            <person name="Wang Y."/>
            <person name="Shi Y."/>
            <person name="Qiu Z."/>
            <person name="Liu S."/>
            <person name="Yang H."/>
        </authorList>
    </citation>
    <scope>NUCLEOTIDE SEQUENCE [LARGE SCALE GENOMIC DNA]</scope>
    <source>
        <strain evidence="18 19">TSB47</strain>
    </source>
</reference>
<comment type="catalytic activity">
    <reaction evidence="1">
        <text>ATP + protein L-histidine = ADP + protein N-phospho-L-histidine.</text>
        <dbReference type="EC" id="2.7.13.3"/>
    </reaction>
</comment>
<keyword evidence="4" id="KW-1003">Cell membrane</keyword>
<evidence type="ECO:0000259" key="16">
    <source>
        <dbReference type="PROSITE" id="PS50109"/>
    </source>
</evidence>
<dbReference type="CDD" id="cd06225">
    <property type="entry name" value="HAMP"/>
    <property type="match status" value="1"/>
</dbReference>
<proteinExistence type="predicted"/>
<evidence type="ECO:0000256" key="7">
    <source>
        <dbReference type="ARBA" id="ARBA00022679"/>
    </source>
</evidence>
<keyword evidence="9" id="KW-0547">Nucleotide-binding</keyword>
<keyword evidence="12 15" id="KW-1133">Transmembrane helix</keyword>
<dbReference type="OrthoDB" id="9804645at2"/>
<dbReference type="PROSITE" id="PS50109">
    <property type="entry name" value="HIS_KIN"/>
    <property type="match status" value="1"/>
</dbReference>
<keyword evidence="10 18" id="KW-0418">Kinase</keyword>
<dbReference type="GO" id="GO:0005886">
    <property type="term" value="C:plasma membrane"/>
    <property type="evidence" value="ECO:0007669"/>
    <property type="project" value="UniProtKB-SubCell"/>
</dbReference>
<dbReference type="AlphaFoldDB" id="A0A178IG27"/>
<evidence type="ECO:0000256" key="2">
    <source>
        <dbReference type="ARBA" id="ARBA00004429"/>
    </source>
</evidence>
<dbReference type="SUPFAM" id="SSF55874">
    <property type="entry name" value="ATPase domain of HSP90 chaperone/DNA topoisomerase II/histidine kinase"/>
    <property type="match status" value="1"/>
</dbReference>
<sequence length="468" mass="51862">MKRFGLRTLSSQLIGVMLLAIALSQGVSLYVFHREHQRSMRGVLRDECLGRIASAMRLVQVTPPDQRAATLAAVSTPLTRYWLTPDPPASSAGWQQSAREQLLRHTLSADHGQPTPSLFQHDPMLDRRSAAEWEELPADTWLVGLPVRQLDLAPWNGFGFALRLGGGDWLNTVFAKPDYLTKTRLTTEYYAALIATALLFAFAAWLIARRISCPLRTLARSAERLGRGESPELLPEEGPDDIRATAITFNRMQVRLRRFVEDRTQMIAAISHDLRTPITSLRLRAEYVEDPEMREKMIGTLDGMQAMTQAVLAFAREESTAETTRTVDIDALIESVCDDLAGLGWDVKFADGHRIPFRCRPDGLKRALANIIENAVRYGQRARVHLDLAAECLGIVIDDDGPGIAAEDRERVFAPFFRLESSRNRATGGVGLGLAIARSIVRAHGGDIVLANRAEGGLRATIRLPVAK</sequence>
<evidence type="ECO:0000256" key="14">
    <source>
        <dbReference type="ARBA" id="ARBA00023136"/>
    </source>
</evidence>
<dbReference type="InterPro" id="IPR036890">
    <property type="entry name" value="HATPase_C_sf"/>
</dbReference>
<dbReference type="InterPro" id="IPR003661">
    <property type="entry name" value="HisK_dim/P_dom"/>
</dbReference>
<dbReference type="InterPro" id="IPR050980">
    <property type="entry name" value="2C_sensor_his_kinase"/>
</dbReference>
<feature type="domain" description="HAMP" evidence="17">
    <location>
        <begin position="209"/>
        <end position="261"/>
    </location>
</feature>
<keyword evidence="6" id="KW-0597">Phosphoprotein</keyword>
<dbReference type="SUPFAM" id="SSF47384">
    <property type="entry name" value="Homodimeric domain of signal transducing histidine kinase"/>
    <property type="match status" value="1"/>
</dbReference>
<feature type="transmembrane region" description="Helical" evidence="15">
    <location>
        <begin position="12"/>
        <end position="32"/>
    </location>
</feature>
<dbReference type="CDD" id="cd00082">
    <property type="entry name" value="HisKA"/>
    <property type="match status" value="1"/>
</dbReference>
<dbReference type="Gene3D" id="1.10.287.130">
    <property type="match status" value="1"/>
</dbReference>
<keyword evidence="5" id="KW-0997">Cell inner membrane</keyword>
<dbReference type="InterPro" id="IPR003660">
    <property type="entry name" value="HAMP_dom"/>
</dbReference>
<dbReference type="STRING" id="1184151.AW736_15705"/>
<keyword evidence="13" id="KW-0902">Two-component regulatory system</keyword>
<organism evidence="18 19">
    <name type="scientific">Termitidicoccus mucosus</name>
    <dbReference type="NCBI Taxonomy" id="1184151"/>
    <lineage>
        <taxon>Bacteria</taxon>
        <taxon>Pseudomonadati</taxon>
        <taxon>Verrucomicrobiota</taxon>
        <taxon>Opitutia</taxon>
        <taxon>Opitutales</taxon>
        <taxon>Opitutaceae</taxon>
        <taxon>Termitidicoccus</taxon>
    </lineage>
</organism>
<dbReference type="SUPFAM" id="SSF158472">
    <property type="entry name" value="HAMP domain-like"/>
    <property type="match status" value="1"/>
</dbReference>
<dbReference type="Pfam" id="PF00672">
    <property type="entry name" value="HAMP"/>
    <property type="match status" value="1"/>
</dbReference>
<feature type="transmembrane region" description="Helical" evidence="15">
    <location>
        <begin position="189"/>
        <end position="208"/>
    </location>
</feature>
<dbReference type="Proteomes" id="UP000078486">
    <property type="component" value="Unassembled WGS sequence"/>
</dbReference>
<keyword evidence="11" id="KW-0067">ATP-binding</keyword>
<evidence type="ECO:0000313" key="19">
    <source>
        <dbReference type="Proteomes" id="UP000078486"/>
    </source>
</evidence>
<evidence type="ECO:0000313" key="18">
    <source>
        <dbReference type="EMBL" id="OAM88678.1"/>
    </source>
</evidence>
<evidence type="ECO:0000256" key="5">
    <source>
        <dbReference type="ARBA" id="ARBA00022519"/>
    </source>
</evidence>
<evidence type="ECO:0000256" key="1">
    <source>
        <dbReference type="ARBA" id="ARBA00000085"/>
    </source>
</evidence>
<dbReference type="EMBL" id="LRRQ01000125">
    <property type="protein sequence ID" value="OAM88678.1"/>
    <property type="molecule type" value="Genomic_DNA"/>
</dbReference>
<feature type="domain" description="Histidine kinase" evidence="16">
    <location>
        <begin position="269"/>
        <end position="468"/>
    </location>
</feature>
<keyword evidence="14 15" id="KW-0472">Membrane</keyword>
<keyword evidence="7" id="KW-0808">Transferase</keyword>
<keyword evidence="19" id="KW-1185">Reference proteome</keyword>
<dbReference type="PROSITE" id="PS50885">
    <property type="entry name" value="HAMP"/>
    <property type="match status" value="1"/>
</dbReference>
<evidence type="ECO:0000256" key="6">
    <source>
        <dbReference type="ARBA" id="ARBA00022553"/>
    </source>
</evidence>
<dbReference type="InterPro" id="IPR004358">
    <property type="entry name" value="Sig_transdc_His_kin-like_C"/>
</dbReference>
<accession>A0A178IG27</accession>
<dbReference type="InterPro" id="IPR005467">
    <property type="entry name" value="His_kinase_dom"/>
</dbReference>
<evidence type="ECO:0000259" key="17">
    <source>
        <dbReference type="PROSITE" id="PS50885"/>
    </source>
</evidence>
<dbReference type="Pfam" id="PF00512">
    <property type="entry name" value="HisKA"/>
    <property type="match status" value="1"/>
</dbReference>
<evidence type="ECO:0000256" key="15">
    <source>
        <dbReference type="SAM" id="Phobius"/>
    </source>
</evidence>
<dbReference type="PRINTS" id="PR00344">
    <property type="entry name" value="BCTRLSENSOR"/>
</dbReference>
<dbReference type="InterPro" id="IPR036097">
    <property type="entry name" value="HisK_dim/P_sf"/>
</dbReference>
<evidence type="ECO:0000256" key="12">
    <source>
        <dbReference type="ARBA" id="ARBA00022989"/>
    </source>
</evidence>
<name>A0A178IG27_9BACT</name>
<dbReference type="SMART" id="SM00387">
    <property type="entry name" value="HATPase_c"/>
    <property type="match status" value="1"/>
</dbReference>
<dbReference type="Gene3D" id="3.30.565.10">
    <property type="entry name" value="Histidine kinase-like ATPase, C-terminal domain"/>
    <property type="match status" value="1"/>
</dbReference>
<dbReference type="GO" id="GO:0005524">
    <property type="term" value="F:ATP binding"/>
    <property type="evidence" value="ECO:0007669"/>
    <property type="project" value="UniProtKB-KW"/>
</dbReference>
<gene>
    <name evidence="18" type="ORF">AW736_15705</name>
</gene>
<dbReference type="GO" id="GO:0000155">
    <property type="term" value="F:phosphorelay sensor kinase activity"/>
    <property type="evidence" value="ECO:0007669"/>
    <property type="project" value="InterPro"/>
</dbReference>
<dbReference type="RefSeq" id="WP_068771254.1">
    <property type="nucleotide sequence ID" value="NZ_KV441841.1"/>
</dbReference>
<comment type="subcellular location">
    <subcellularLocation>
        <location evidence="2">Cell inner membrane</location>
        <topology evidence="2">Multi-pass membrane protein</topology>
    </subcellularLocation>
</comment>
<dbReference type="PANTHER" id="PTHR44936">
    <property type="entry name" value="SENSOR PROTEIN CREC"/>
    <property type="match status" value="1"/>
</dbReference>
<comment type="caution">
    <text evidence="18">The sequence shown here is derived from an EMBL/GenBank/DDBJ whole genome shotgun (WGS) entry which is preliminary data.</text>
</comment>
<evidence type="ECO:0000256" key="9">
    <source>
        <dbReference type="ARBA" id="ARBA00022741"/>
    </source>
</evidence>
<keyword evidence="8 15" id="KW-0812">Transmembrane</keyword>